<keyword evidence="4" id="KW-1185">Reference proteome</keyword>
<sequence>MNSLTTTLMGLDKEILLTLNAFGGGNNNLWDLANNSLFRGFPLFFSIPALWFSSDQPERRGRMLAGLLAVCLATMLSVWSQFHIAVHTRPILDLAIPLDTVIPRTPWDRTNSFPSDTATLFFGLAAVIFVEKRLVGFFCFVWVAALVAIPRVVVGLHYPSDIIGSFVLGPAIVFIFTALPYPRGLFERALTWFQGRLYIVHALLFIFLAESFDLFPSLQALGKVFARLLHA</sequence>
<dbReference type="Pfam" id="PF01569">
    <property type="entry name" value="PAP2"/>
    <property type="match status" value="1"/>
</dbReference>
<proteinExistence type="predicted"/>
<organism evidence="3 4">
    <name type="scientific">Nitrobacter hamburgensis (strain DSM 10229 / NCIMB 13809 / X14)</name>
    <dbReference type="NCBI Taxonomy" id="323097"/>
    <lineage>
        <taxon>Bacteria</taxon>
        <taxon>Pseudomonadati</taxon>
        <taxon>Pseudomonadota</taxon>
        <taxon>Alphaproteobacteria</taxon>
        <taxon>Hyphomicrobiales</taxon>
        <taxon>Nitrobacteraceae</taxon>
        <taxon>Nitrobacter</taxon>
    </lineage>
</organism>
<feature type="domain" description="Phosphatidic acid phosphatase type 2/haloperoxidase" evidence="2">
    <location>
        <begin position="64"/>
        <end position="177"/>
    </location>
</feature>
<evidence type="ECO:0000259" key="2">
    <source>
        <dbReference type="SMART" id="SM00014"/>
    </source>
</evidence>
<dbReference type="Proteomes" id="UP000001953">
    <property type="component" value="Chromosome"/>
</dbReference>
<dbReference type="EMBL" id="CP000319">
    <property type="protein sequence ID" value="ABE62956.1"/>
    <property type="molecule type" value="Genomic_DNA"/>
</dbReference>
<dbReference type="InterPro" id="IPR000326">
    <property type="entry name" value="PAP2/HPO"/>
</dbReference>
<evidence type="ECO:0000256" key="1">
    <source>
        <dbReference type="SAM" id="Phobius"/>
    </source>
</evidence>
<keyword evidence="1" id="KW-0812">Transmembrane</keyword>
<name>Q1QLE1_NITHX</name>
<dbReference type="STRING" id="323097.Nham_2161"/>
<gene>
    <name evidence="3" type="ordered locus">Nham_2161</name>
</gene>
<dbReference type="HOGENOM" id="CLU_1029858_0_0_5"/>
<evidence type="ECO:0000313" key="3">
    <source>
        <dbReference type="EMBL" id="ABE62956.1"/>
    </source>
</evidence>
<keyword evidence="1" id="KW-1133">Transmembrane helix</keyword>
<feature type="transmembrane region" description="Helical" evidence="1">
    <location>
        <begin position="193"/>
        <end position="212"/>
    </location>
</feature>
<dbReference type="Gene3D" id="1.20.144.10">
    <property type="entry name" value="Phosphatidic acid phosphatase type 2/haloperoxidase"/>
    <property type="match status" value="1"/>
</dbReference>
<dbReference type="InterPro" id="IPR036938">
    <property type="entry name" value="PAP2/HPO_sf"/>
</dbReference>
<keyword evidence="1" id="KW-0472">Membrane</keyword>
<dbReference type="KEGG" id="nha:Nham_2161"/>
<evidence type="ECO:0000313" key="4">
    <source>
        <dbReference type="Proteomes" id="UP000001953"/>
    </source>
</evidence>
<feature type="transmembrane region" description="Helical" evidence="1">
    <location>
        <begin position="137"/>
        <end position="156"/>
    </location>
</feature>
<feature type="transmembrane region" description="Helical" evidence="1">
    <location>
        <begin position="162"/>
        <end position="181"/>
    </location>
</feature>
<reference evidence="3 4" key="1">
    <citation type="submission" date="2006-03" db="EMBL/GenBank/DDBJ databases">
        <title>Complete sequence of chromosome of Nitrobacter hamburgensis X14.</title>
        <authorList>
            <consortium name="US DOE Joint Genome Institute"/>
            <person name="Copeland A."/>
            <person name="Lucas S."/>
            <person name="Lapidus A."/>
            <person name="Barry K."/>
            <person name="Detter J.C."/>
            <person name="Glavina del Rio T."/>
            <person name="Hammon N."/>
            <person name="Israni S."/>
            <person name="Dalin E."/>
            <person name="Tice H."/>
            <person name="Pitluck S."/>
            <person name="Chain P."/>
            <person name="Malfatti S."/>
            <person name="Shin M."/>
            <person name="Vergez L."/>
            <person name="Schmutz J."/>
            <person name="Larimer F."/>
            <person name="Land M."/>
            <person name="Hauser L."/>
            <person name="Kyrpides N."/>
            <person name="Ivanova N."/>
            <person name="Ward B."/>
            <person name="Arp D."/>
            <person name="Klotz M."/>
            <person name="Stein L."/>
            <person name="O'Mullan G."/>
            <person name="Starkenburg S."/>
            <person name="Sayavedra L."/>
            <person name="Poret-Peterson A.T."/>
            <person name="Gentry M.E."/>
            <person name="Bruce D."/>
            <person name="Richardson P."/>
        </authorList>
    </citation>
    <scope>NUCLEOTIDE SEQUENCE [LARGE SCALE GENOMIC DNA]</scope>
    <source>
        <strain evidence="4">DSM 10229 / NCIMB 13809 / X14</strain>
    </source>
</reference>
<feature type="transmembrane region" description="Helical" evidence="1">
    <location>
        <begin position="64"/>
        <end position="84"/>
    </location>
</feature>
<feature type="transmembrane region" description="Helical" evidence="1">
    <location>
        <begin position="113"/>
        <end position="130"/>
    </location>
</feature>
<dbReference type="AlphaFoldDB" id="Q1QLE1"/>
<dbReference type="SMART" id="SM00014">
    <property type="entry name" value="acidPPc"/>
    <property type="match status" value="1"/>
</dbReference>
<accession>Q1QLE1</accession>
<protein>
    <submittedName>
        <fullName evidence="3">Phosphoesterase, PA-phosphatase related protein</fullName>
    </submittedName>
</protein>
<dbReference type="SUPFAM" id="SSF48317">
    <property type="entry name" value="Acid phosphatase/Vanadium-dependent haloperoxidase"/>
    <property type="match status" value="1"/>
</dbReference>
<dbReference type="eggNOG" id="COG0671">
    <property type="taxonomic scope" value="Bacteria"/>
</dbReference>